<dbReference type="Proteomes" id="UP000694300">
    <property type="component" value="Unassembled WGS sequence"/>
</dbReference>
<protein>
    <recommendedName>
        <fullName evidence="5">Lipoprotein with Yx(FWY)xxD motif</fullName>
    </recommendedName>
</protein>
<evidence type="ECO:0008006" key="5">
    <source>
        <dbReference type="Google" id="ProtNLM"/>
    </source>
</evidence>
<feature type="chain" id="PRO_5046779127" description="Lipoprotein with Yx(FWY)xxD motif" evidence="2">
    <location>
        <begin position="33"/>
        <end position="184"/>
    </location>
</feature>
<dbReference type="PANTHER" id="PTHR39335:SF1">
    <property type="entry name" value="BLL4220 PROTEIN"/>
    <property type="match status" value="1"/>
</dbReference>
<dbReference type="Pfam" id="PF03640">
    <property type="entry name" value="Lipoprotein_15"/>
    <property type="match status" value="1"/>
</dbReference>
<evidence type="ECO:0000256" key="2">
    <source>
        <dbReference type="SAM" id="SignalP"/>
    </source>
</evidence>
<reference evidence="3 4" key="1">
    <citation type="submission" date="2020-11" db="EMBL/GenBank/DDBJ databases">
        <title>Pseudonocardia abyssalis sp. nov. and Pseudonocardia oceani sp. nov., description and phylogenomic analysis of two novel actinomycetes isolated from the deep Southern Ocean.</title>
        <authorList>
            <person name="Parra J."/>
        </authorList>
    </citation>
    <scope>NUCLEOTIDE SEQUENCE [LARGE SCALE GENOMIC DNA]</scope>
    <source>
        <strain evidence="4">KRD185</strain>
    </source>
</reference>
<dbReference type="RefSeq" id="WP_218595058.1">
    <property type="nucleotide sequence ID" value="NZ_JADQDE010000022.1"/>
</dbReference>
<name>A0ABS6U2R2_9PSEU</name>
<accession>A0ABS6U2R2</accession>
<keyword evidence="4" id="KW-1185">Reference proteome</keyword>
<feature type="region of interest" description="Disordered" evidence="1">
    <location>
        <begin position="33"/>
        <end position="57"/>
    </location>
</feature>
<comment type="caution">
    <text evidence="3">The sequence shown here is derived from an EMBL/GenBank/DDBJ whole genome shotgun (WGS) entry which is preliminary data.</text>
</comment>
<dbReference type="PANTHER" id="PTHR39335">
    <property type="entry name" value="BLL4220 PROTEIN"/>
    <property type="match status" value="1"/>
</dbReference>
<evidence type="ECO:0000313" key="4">
    <source>
        <dbReference type="Proteomes" id="UP000694300"/>
    </source>
</evidence>
<dbReference type="EMBL" id="JADQDF010000001">
    <property type="protein sequence ID" value="MBW0126522.1"/>
    <property type="molecule type" value="Genomic_DNA"/>
</dbReference>
<proteinExistence type="predicted"/>
<dbReference type="InterPro" id="IPR005297">
    <property type="entry name" value="Lipoprotein_repeat"/>
</dbReference>
<evidence type="ECO:0000313" key="3">
    <source>
        <dbReference type="EMBL" id="MBW0126522.1"/>
    </source>
</evidence>
<organism evidence="3 4">
    <name type="scientific">Pseudonocardia oceani</name>
    <dbReference type="NCBI Taxonomy" id="2792013"/>
    <lineage>
        <taxon>Bacteria</taxon>
        <taxon>Bacillati</taxon>
        <taxon>Actinomycetota</taxon>
        <taxon>Actinomycetes</taxon>
        <taxon>Pseudonocardiales</taxon>
        <taxon>Pseudonocardiaceae</taxon>
        <taxon>Pseudonocardia</taxon>
    </lineage>
</organism>
<dbReference type="PROSITE" id="PS51257">
    <property type="entry name" value="PROKAR_LIPOPROTEIN"/>
    <property type="match status" value="1"/>
</dbReference>
<gene>
    <name evidence="3" type="ORF">I4I82_02280</name>
</gene>
<sequence>MNRRHVRPIPCTARLVLVVALAAAAAGCAAEAAAPPPATPAQAAPGASSGEQTDGHTAATGEPVLYAVQSGPLGVVVTDGDGRLLYRSEADSTAPPTSRCADACSGSWKPFTVGSGQQPLLLGVDPAVVGTLVRPDGTAQVTLAGWPLYRDPADRGGLTDSGRHGESDQWFVVTPTGDRATAPS</sequence>
<evidence type="ECO:0000256" key="1">
    <source>
        <dbReference type="SAM" id="MobiDB-lite"/>
    </source>
</evidence>
<feature type="signal peptide" evidence="2">
    <location>
        <begin position="1"/>
        <end position="32"/>
    </location>
</feature>
<keyword evidence="2" id="KW-0732">Signal</keyword>
<feature type="region of interest" description="Disordered" evidence="1">
    <location>
        <begin position="155"/>
        <end position="184"/>
    </location>
</feature>